<dbReference type="KEGG" id="lcc:B488_11600"/>
<feature type="binding site" evidence="8">
    <location>
        <position position="230"/>
    </location>
    <ligand>
        <name>Mg(2+)</name>
        <dbReference type="ChEBI" id="CHEBI:18420"/>
    </ligand>
</feature>
<dbReference type="PIRSF" id="PIRSF006809">
    <property type="entry name" value="GTP-binding_hflX_prd"/>
    <property type="match status" value="1"/>
</dbReference>
<comment type="similarity">
    <text evidence="6">Belongs to the TRAFAC class OBG-HflX-like GTPase superfamily. HflX GTPase family.</text>
</comment>
<dbReference type="CDD" id="cd01878">
    <property type="entry name" value="HflX"/>
    <property type="match status" value="1"/>
</dbReference>
<evidence type="ECO:0000256" key="1">
    <source>
        <dbReference type="ARBA" id="ARBA00022490"/>
    </source>
</evidence>
<evidence type="ECO:0000313" key="11">
    <source>
        <dbReference type="Proteomes" id="UP000010799"/>
    </source>
</evidence>
<keyword evidence="5 6" id="KW-0342">GTP-binding</keyword>
<feature type="binding site" evidence="7">
    <location>
        <begin position="248"/>
        <end position="252"/>
    </location>
    <ligand>
        <name>GTP</name>
        <dbReference type="ChEBI" id="CHEBI:37565"/>
    </ligand>
</feature>
<dbReference type="GO" id="GO:0043022">
    <property type="term" value="F:ribosome binding"/>
    <property type="evidence" value="ECO:0007669"/>
    <property type="project" value="TreeGrafter"/>
</dbReference>
<dbReference type="InterPro" id="IPR025121">
    <property type="entry name" value="GTPase_HflX_N"/>
</dbReference>
<dbReference type="FunFam" id="3.40.50.11060:FF:000001">
    <property type="entry name" value="GTPase HflX"/>
    <property type="match status" value="1"/>
</dbReference>
<dbReference type="Gene3D" id="6.10.250.2860">
    <property type="match status" value="1"/>
</dbReference>
<dbReference type="InterPro" id="IPR042108">
    <property type="entry name" value="GTPase_HflX_N_sf"/>
</dbReference>
<dbReference type="PANTHER" id="PTHR10229:SF0">
    <property type="entry name" value="GTP-BINDING PROTEIN 6-RELATED"/>
    <property type="match status" value="1"/>
</dbReference>
<feature type="domain" description="Hflx-type G" evidence="9">
    <location>
        <begin position="217"/>
        <end position="388"/>
    </location>
</feature>
<evidence type="ECO:0000256" key="6">
    <source>
        <dbReference type="HAMAP-Rule" id="MF_00900"/>
    </source>
</evidence>
<feature type="binding site" evidence="7">
    <location>
        <begin position="340"/>
        <end position="343"/>
    </location>
    <ligand>
        <name>GTP</name>
        <dbReference type="ChEBI" id="CHEBI:37565"/>
    </ligand>
</feature>
<dbReference type="InterPro" id="IPR016496">
    <property type="entry name" value="GTPase_HflX"/>
</dbReference>
<keyword evidence="2 8" id="KW-0479">Metal-binding</keyword>
<evidence type="ECO:0000313" key="10">
    <source>
        <dbReference type="EMBL" id="AGA65152.1"/>
    </source>
</evidence>
<dbReference type="GO" id="GO:0046872">
    <property type="term" value="F:metal ion binding"/>
    <property type="evidence" value="ECO:0007669"/>
    <property type="project" value="UniProtKB-KW"/>
</dbReference>
<name>L0EW17_LIBCB</name>
<dbReference type="EMBL" id="CP003789">
    <property type="protein sequence ID" value="AGA65152.1"/>
    <property type="molecule type" value="Genomic_DNA"/>
</dbReference>
<dbReference type="InterPro" id="IPR032305">
    <property type="entry name" value="GTP-bd_M"/>
</dbReference>
<dbReference type="GO" id="GO:0003924">
    <property type="term" value="F:GTPase activity"/>
    <property type="evidence" value="ECO:0007669"/>
    <property type="project" value="UniProtKB-UniRule"/>
</dbReference>
<evidence type="ECO:0000256" key="7">
    <source>
        <dbReference type="PIRSR" id="PIRSR006809-1"/>
    </source>
</evidence>
<dbReference type="Gene3D" id="3.40.50.11060">
    <property type="entry name" value="GTPase HflX, N-terminal domain"/>
    <property type="match status" value="1"/>
</dbReference>
<dbReference type="InterPro" id="IPR006073">
    <property type="entry name" value="GTP-bd"/>
</dbReference>
<keyword evidence="11" id="KW-1185">Reference proteome</keyword>
<dbReference type="eggNOG" id="COG2262">
    <property type="taxonomic scope" value="Bacteria"/>
</dbReference>
<dbReference type="InterPro" id="IPR027417">
    <property type="entry name" value="P-loop_NTPase"/>
</dbReference>
<dbReference type="NCBIfam" id="TIGR03156">
    <property type="entry name" value="GTP_HflX"/>
    <property type="match status" value="1"/>
</dbReference>
<dbReference type="Gene3D" id="3.40.50.300">
    <property type="entry name" value="P-loop containing nucleotide triphosphate hydrolases"/>
    <property type="match status" value="1"/>
</dbReference>
<keyword evidence="1 6" id="KW-0963">Cytoplasm</keyword>
<evidence type="ECO:0000259" key="9">
    <source>
        <dbReference type="PROSITE" id="PS51705"/>
    </source>
</evidence>
<evidence type="ECO:0000256" key="8">
    <source>
        <dbReference type="PIRSR" id="PIRSR006809-2"/>
    </source>
</evidence>
<evidence type="ECO:0000256" key="2">
    <source>
        <dbReference type="ARBA" id="ARBA00022723"/>
    </source>
</evidence>
<comment type="function">
    <text evidence="6">GTPase that associates with the 50S ribosomal subunit and may have a role during protein synthesis or ribosome biogenesis.</text>
</comment>
<dbReference type="Proteomes" id="UP000010799">
    <property type="component" value="Chromosome"/>
</dbReference>
<proteinExistence type="inferred from homology"/>
<feature type="binding site" evidence="7">
    <location>
        <begin position="223"/>
        <end position="230"/>
    </location>
    <ligand>
        <name>GTP</name>
        <dbReference type="ChEBI" id="CHEBI:37565"/>
    </ligand>
</feature>
<dbReference type="InterPro" id="IPR030394">
    <property type="entry name" value="G_HFLX_dom"/>
</dbReference>
<dbReference type="Pfam" id="PF13167">
    <property type="entry name" value="GTP-bdg_N"/>
    <property type="match status" value="1"/>
</dbReference>
<evidence type="ECO:0000256" key="4">
    <source>
        <dbReference type="ARBA" id="ARBA00022842"/>
    </source>
</evidence>
<keyword evidence="3 6" id="KW-0547">Nucleotide-binding</keyword>
<dbReference type="SUPFAM" id="SSF52540">
    <property type="entry name" value="P-loop containing nucleoside triphosphate hydrolases"/>
    <property type="match status" value="1"/>
</dbReference>
<dbReference type="GO" id="GO:0005737">
    <property type="term" value="C:cytoplasm"/>
    <property type="evidence" value="ECO:0007669"/>
    <property type="project" value="UniProtKB-SubCell"/>
</dbReference>
<accession>L0EW17</accession>
<dbReference type="AlphaFoldDB" id="L0EW17"/>
<evidence type="ECO:0000256" key="5">
    <source>
        <dbReference type="ARBA" id="ARBA00023134"/>
    </source>
</evidence>
<dbReference type="HAMAP" id="MF_00900">
    <property type="entry name" value="GTPase_HflX"/>
    <property type="match status" value="1"/>
</dbReference>
<dbReference type="PRINTS" id="PR00326">
    <property type="entry name" value="GTP1OBG"/>
</dbReference>
<dbReference type="PATRIC" id="fig|1215343.11.peg.1196"/>
<evidence type="ECO:0000256" key="3">
    <source>
        <dbReference type="ARBA" id="ARBA00022741"/>
    </source>
</evidence>
<organism evidence="10 11">
    <name type="scientific">Liberibacter crescens (strain BT-1)</name>
    <dbReference type="NCBI Taxonomy" id="1215343"/>
    <lineage>
        <taxon>Bacteria</taxon>
        <taxon>Pseudomonadati</taxon>
        <taxon>Pseudomonadota</taxon>
        <taxon>Alphaproteobacteria</taxon>
        <taxon>Hyphomicrobiales</taxon>
        <taxon>Rhizobiaceae</taxon>
        <taxon>Liberibacter</taxon>
    </lineage>
</organism>
<dbReference type="Pfam" id="PF01926">
    <property type="entry name" value="MMR_HSR1"/>
    <property type="match status" value="1"/>
</dbReference>
<gene>
    <name evidence="6" type="primary">hflX</name>
    <name evidence="10" type="ordered locus">B488_11600</name>
</gene>
<dbReference type="Pfam" id="PF19275">
    <property type="entry name" value="HflX_C"/>
    <property type="match status" value="1"/>
</dbReference>
<feature type="binding site" evidence="7">
    <location>
        <begin position="270"/>
        <end position="273"/>
    </location>
    <ligand>
        <name>GTP</name>
        <dbReference type="ChEBI" id="CHEBI:37565"/>
    </ligand>
</feature>
<comment type="subunit">
    <text evidence="6">Monomer. Associates with the 50S ribosomal subunit.</text>
</comment>
<dbReference type="Pfam" id="PF16360">
    <property type="entry name" value="GTP-bdg_M"/>
    <property type="match status" value="1"/>
</dbReference>
<protein>
    <recommendedName>
        <fullName evidence="6">GTPase HflX</fullName>
    </recommendedName>
    <alternativeName>
        <fullName evidence="6">GTP-binding protein HflX</fullName>
    </alternativeName>
</protein>
<comment type="cofactor">
    <cofactor evidence="8">
        <name>Mg(2+)</name>
        <dbReference type="ChEBI" id="CHEBI:18420"/>
    </cofactor>
</comment>
<dbReference type="STRING" id="1215343.B488_11600"/>
<dbReference type="GO" id="GO:0005525">
    <property type="term" value="F:GTP binding"/>
    <property type="evidence" value="ECO:0007669"/>
    <property type="project" value="UniProtKB-UniRule"/>
</dbReference>
<dbReference type="PROSITE" id="PS51705">
    <property type="entry name" value="G_HFLX"/>
    <property type="match status" value="1"/>
</dbReference>
<comment type="subcellular location">
    <subcellularLocation>
        <location evidence="6">Cytoplasm</location>
    </subcellularLocation>
    <text evidence="6">May associate with membranes.</text>
</comment>
<keyword evidence="4 8" id="KW-0460">Magnesium</keyword>
<dbReference type="PANTHER" id="PTHR10229">
    <property type="entry name" value="GTP-BINDING PROTEIN HFLX"/>
    <property type="match status" value="1"/>
</dbReference>
<sequence length="447" mass="50102">MVVFLIKKDKICKDTSRVIVVEVVLKSISSSADDISNISFSESRLHEAVGLAQAIDLQVVRSFVVAVSRPSPATLIRKGKIKEINTIIHDLDVGLIIIDQSLTPVQQRNLEKIWNIKVIDRIGLILEIFGRRALTKEGALQVELAHLNYQKGRLVRSWTHLERQRGGTGFLGGPGETQIEADRRMLQQKICYLEQQLEKVVRTRQLHRAKRKKVPYPIIALVGYTNAGKSTLFNRITGSSVFVENMLFSTLDPTLRRIILPHGPVAFLADTVGFISDLPTHLVAAFRATLEEVRQADVILHVRDISNRNNAAQARDVYTILSDLDIDVMEDCGRILEVWNKVDCLEPHFRKEIFQEAASQGAIPVSSITGDGFNVLASEITRRLSGKTVTENIVLSVNQLSFLPWIYQHAQVKRRNDMENGSIHLNISIAHAELIGLEKLLSSHVVD</sequence>
<reference evidence="10 11" key="1">
    <citation type="journal article" date="2012" name="Stand. Genomic Sci.">
        <title>Complete genome sequence of Liberibacter crescens BT-1.</title>
        <authorList>
            <person name="Leonard M.T."/>
            <person name="Fagen J.R."/>
            <person name="Davis-Richardson A.G."/>
            <person name="Davis M.J."/>
            <person name="Triplett E.W."/>
        </authorList>
    </citation>
    <scope>NUCLEOTIDE SEQUENCE [LARGE SCALE GENOMIC DNA]</scope>
    <source>
        <strain evidence="10 11">BT-1</strain>
    </source>
</reference>
<dbReference type="InterPro" id="IPR045498">
    <property type="entry name" value="HflX_C"/>
</dbReference>
<feature type="binding site" evidence="8">
    <location>
        <position position="250"/>
    </location>
    <ligand>
        <name>Mg(2+)</name>
        <dbReference type="ChEBI" id="CHEBI:18420"/>
    </ligand>
</feature>
<dbReference type="HOGENOM" id="CLU_019597_1_0_5"/>